<reference evidence="1" key="1">
    <citation type="submission" date="2021-02" db="EMBL/GenBank/DDBJ databases">
        <authorList>
            <person name="Dougan E. K."/>
            <person name="Rhodes N."/>
            <person name="Thang M."/>
            <person name="Chan C."/>
        </authorList>
    </citation>
    <scope>NUCLEOTIDE SEQUENCE</scope>
</reference>
<sequence length="105" mass="11424">ALKYDELGKPYTQAADPEMAVLQPLAIHIWNAAGKPKKDVADLQPDVEAFFKVAFPSEASSEEGHEATGEEQLLYELVATVVLAMRLRSTRAALKDIADMVPGEV</sequence>
<name>A0A813L1R1_POLGL</name>
<comment type="caution">
    <text evidence="1">The sequence shown here is derived from an EMBL/GenBank/DDBJ whole genome shotgun (WGS) entry which is preliminary data.</text>
</comment>
<evidence type="ECO:0000313" key="2">
    <source>
        <dbReference type="Proteomes" id="UP000626109"/>
    </source>
</evidence>
<gene>
    <name evidence="1" type="ORF">PGLA2088_LOCUS39857</name>
</gene>
<dbReference type="Proteomes" id="UP000626109">
    <property type="component" value="Unassembled WGS sequence"/>
</dbReference>
<proteinExistence type="predicted"/>
<organism evidence="1 2">
    <name type="scientific">Polarella glacialis</name>
    <name type="common">Dinoflagellate</name>
    <dbReference type="NCBI Taxonomy" id="89957"/>
    <lineage>
        <taxon>Eukaryota</taxon>
        <taxon>Sar</taxon>
        <taxon>Alveolata</taxon>
        <taxon>Dinophyceae</taxon>
        <taxon>Suessiales</taxon>
        <taxon>Suessiaceae</taxon>
        <taxon>Polarella</taxon>
    </lineage>
</organism>
<feature type="non-terminal residue" evidence="1">
    <location>
        <position position="105"/>
    </location>
</feature>
<evidence type="ECO:0000313" key="1">
    <source>
        <dbReference type="EMBL" id="CAE8718053.1"/>
    </source>
</evidence>
<dbReference type="EMBL" id="CAJNNW010033297">
    <property type="protein sequence ID" value="CAE8718053.1"/>
    <property type="molecule type" value="Genomic_DNA"/>
</dbReference>
<accession>A0A813L1R1</accession>
<dbReference type="AlphaFoldDB" id="A0A813L1R1"/>
<protein>
    <submittedName>
        <fullName evidence="1">Uncharacterized protein</fullName>
    </submittedName>
</protein>